<feature type="non-terminal residue" evidence="2">
    <location>
        <position position="249"/>
    </location>
</feature>
<protein>
    <submittedName>
        <fullName evidence="2">Uncharacterized protein</fullName>
    </submittedName>
</protein>
<evidence type="ECO:0000313" key="3">
    <source>
        <dbReference type="Proteomes" id="UP001381693"/>
    </source>
</evidence>
<gene>
    <name evidence="2" type="ORF">SK128_024938</name>
</gene>
<organism evidence="2 3">
    <name type="scientific">Halocaridina rubra</name>
    <name type="common">Hawaiian red shrimp</name>
    <dbReference type="NCBI Taxonomy" id="373956"/>
    <lineage>
        <taxon>Eukaryota</taxon>
        <taxon>Metazoa</taxon>
        <taxon>Ecdysozoa</taxon>
        <taxon>Arthropoda</taxon>
        <taxon>Crustacea</taxon>
        <taxon>Multicrustacea</taxon>
        <taxon>Malacostraca</taxon>
        <taxon>Eumalacostraca</taxon>
        <taxon>Eucarida</taxon>
        <taxon>Decapoda</taxon>
        <taxon>Pleocyemata</taxon>
        <taxon>Caridea</taxon>
        <taxon>Atyoidea</taxon>
        <taxon>Atyidae</taxon>
        <taxon>Halocaridina</taxon>
    </lineage>
</organism>
<proteinExistence type="predicted"/>
<feature type="compositionally biased region" description="Polar residues" evidence="1">
    <location>
        <begin position="36"/>
        <end position="48"/>
    </location>
</feature>
<feature type="region of interest" description="Disordered" evidence="1">
    <location>
        <begin position="141"/>
        <end position="164"/>
    </location>
</feature>
<feature type="region of interest" description="Disordered" evidence="1">
    <location>
        <begin position="226"/>
        <end position="249"/>
    </location>
</feature>
<sequence>MNLPAEVRCLVLPPLLHRSLGCTSSLEGGKEKGSPTPLSTLRSGSSQLHKGGEVNKVKWGINSRTWNSHTAPKEHTASNYYRNKVSPNEMSVEYISSDSTDVLSFRNDDRFNIKRLNSYEKYSNVSDDLSLRDSINNSSHVMDMSSFKDDRRGNEKPAHGRNYFKSKDFKGDDMQDISDILNITEAINSSSLLLVKDFIMIGSDLRIKLQRPLILQLLDSLYPHKNDSSNTKQNTDSEVHQQELNTRNL</sequence>
<reference evidence="2 3" key="1">
    <citation type="submission" date="2023-11" db="EMBL/GenBank/DDBJ databases">
        <title>Halocaridina rubra genome assembly.</title>
        <authorList>
            <person name="Smith C."/>
        </authorList>
    </citation>
    <scope>NUCLEOTIDE SEQUENCE [LARGE SCALE GENOMIC DNA]</scope>
    <source>
        <strain evidence="2">EP-1</strain>
        <tissue evidence="2">Whole</tissue>
    </source>
</reference>
<dbReference type="Proteomes" id="UP001381693">
    <property type="component" value="Unassembled WGS sequence"/>
</dbReference>
<dbReference type="EMBL" id="JAXCGZ010012062">
    <property type="protein sequence ID" value="KAK7073813.1"/>
    <property type="molecule type" value="Genomic_DNA"/>
</dbReference>
<name>A0AAN8X497_HALRR</name>
<accession>A0AAN8X497</accession>
<keyword evidence="3" id="KW-1185">Reference proteome</keyword>
<comment type="caution">
    <text evidence="2">The sequence shown here is derived from an EMBL/GenBank/DDBJ whole genome shotgun (WGS) entry which is preliminary data.</text>
</comment>
<dbReference type="AlphaFoldDB" id="A0AAN8X497"/>
<evidence type="ECO:0000256" key="1">
    <source>
        <dbReference type="SAM" id="MobiDB-lite"/>
    </source>
</evidence>
<feature type="compositionally biased region" description="Basic and acidic residues" evidence="1">
    <location>
        <begin position="146"/>
        <end position="158"/>
    </location>
</feature>
<evidence type="ECO:0000313" key="2">
    <source>
        <dbReference type="EMBL" id="KAK7073813.1"/>
    </source>
</evidence>
<feature type="region of interest" description="Disordered" evidence="1">
    <location>
        <begin position="23"/>
        <end position="49"/>
    </location>
</feature>